<reference evidence="3" key="1">
    <citation type="submission" date="2016-10" db="EMBL/GenBank/DDBJ databases">
        <authorList>
            <person name="Varghese N."/>
            <person name="Submissions S."/>
        </authorList>
    </citation>
    <scope>NUCLEOTIDE SEQUENCE [LARGE SCALE GENOMIC DNA]</scope>
    <source>
        <strain evidence="3">FP5</strain>
    </source>
</reference>
<protein>
    <submittedName>
        <fullName evidence="2">Thioester reductase domain-containing protein</fullName>
    </submittedName>
</protein>
<dbReference type="InterPro" id="IPR026055">
    <property type="entry name" value="FAR"/>
</dbReference>
<dbReference type="AlphaFoldDB" id="A0A1I2NXA3"/>
<dbReference type="RefSeq" id="WP_175477881.1">
    <property type="nucleotide sequence ID" value="NZ_FOOG01000021.1"/>
</dbReference>
<evidence type="ECO:0000259" key="1">
    <source>
        <dbReference type="Pfam" id="PF07993"/>
    </source>
</evidence>
<dbReference type="SUPFAM" id="SSF51735">
    <property type="entry name" value="NAD(P)-binding Rossmann-fold domains"/>
    <property type="match status" value="1"/>
</dbReference>
<dbReference type="GO" id="GO:0035336">
    <property type="term" value="P:long-chain fatty-acyl-CoA metabolic process"/>
    <property type="evidence" value="ECO:0007669"/>
    <property type="project" value="TreeGrafter"/>
</dbReference>
<dbReference type="EMBL" id="FOOG01000021">
    <property type="protein sequence ID" value="SFG06287.1"/>
    <property type="molecule type" value="Genomic_DNA"/>
</dbReference>
<dbReference type="CDD" id="cd05263">
    <property type="entry name" value="MupV_like_SDR_e"/>
    <property type="match status" value="1"/>
</dbReference>
<dbReference type="PANTHER" id="PTHR11011:SF45">
    <property type="entry name" value="FATTY ACYL-COA REDUCTASE CG8306-RELATED"/>
    <property type="match status" value="1"/>
</dbReference>
<feature type="domain" description="Thioester reductase (TE)" evidence="1">
    <location>
        <begin position="8"/>
        <end position="242"/>
    </location>
</feature>
<accession>A0A1I2NXA3</accession>
<keyword evidence="3" id="KW-1185">Reference proteome</keyword>
<dbReference type="GO" id="GO:0080019">
    <property type="term" value="F:alcohol-forming very long-chain fatty acyl-CoA reductase activity"/>
    <property type="evidence" value="ECO:0007669"/>
    <property type="project" value="InterPro"/>
</dbReference>
<evidence type="ECO:0000313" key="2">
    <source>
        <dbReference type="EMBL" id="SFG06287.1"/>
    </source>
</evidence>
<gene>
    <name evidence="2" type="ORF">SAMN05216353_12141</name>
</gene>
<proteinExistence type="predicted"/>
<dbReference type="Proteomes" id="UP000198897">
    <property type="component" value="Unassembled WGS sequence"/>
</dbReference>
<dbReference type="Gene3D" id="3.40.50.720">
    <property type="entry name" value="NAD(P)-binding Rossmann-like Domain"/>
    <property type="match status" value="1"/>
</dbReference>
<dbReference type="InterPro" id="IPR013120">
    <property type="entry name" value="FAR_NAD-bd"/>
</dbReference>
<evidence type="ECO:0000313" key="3">
    <source>
        <dbReference type="Proteomes" id="UP000198897"/>
    </source>
</evidence>
<organism evidence="2 3">
    <name type="scientific">Halobacillus alkaliphilus</name>
    <dbReference type="NCBI Taxonomy" id="396056"/>
    <lineage>
        <taxon>Bacteria</taxon>
        <taxon>Bacillati</taxon>
        <taxon>Bacillota</taxon>
        <taxon>Bacilli</taxon>
        <taxon>Bacillales</taxon>
        <taxon>Bacillaceae</taxon>
        <taxon>Halobacillus</taxon>
    </lineage>
</organism>
<dbReference type="PANTHER" id="PTHR11011">
    <property type="entry name" value="MALE STERILITY PROTEIN 2-RELATED"/>
    <property type="match status" value="1"/>
</dbReference>
<dbReference type="InterPro" id="IPR036291">
    <property type="entry name" value="NAD(P)-bd_dom_sf"/>
</dbReference>
<dbReference type="Pfam" id="PF07993">
    <property type="entry name" value="NAD_binding_4"/>
    <property type="match status" value="1"/>
</dbReference>
<name>A0A1I2NXA3_9BACI</name>
<sequence length="365" mass="42194">MANTYVCTGFPGYLASNIVEELFFEGYPIDKIYLIHLPEMEELAEQRVAELAKETYVDRQRIELVSGDITKPGLGLDPSLRTKLERETTHFFHLAALYDLAVSLTKAWRVNVQGTREVNHWLRSFLKLQRYLYFSSAYVSGKREGKIHEDELTHQEGFKNHYEYTKYEAEKLVESEKKHLPITIIRPGIVVGHSRTGETLKFDGPYFVLNMLDRFRALPVIPQFGKGDAKVNLVPQDYVIKASIYLVHIQKSKGKTYHLTDQAPYTAREIYQLFSDTYLERRPKLNLPGTVANQGLQIRSIRKKLGIQKEAMDYFLTQSEYDSTEAQNDLQGSSITCPDLTSYVQTLIDYYGRHKHDQRKHTSLL</sequence>